<evidence type="ECO:0000256" key="1">
    <source>
        <dbReference type="SAM" id="MobiDB-lite"/>
    </source>
</evidence>
<dbReference type="RefSeq" id="WP_386046165.1">
    <property type="nucleotide sequence ID" value="NZ_JBHUIO010000005.1"/>
</dbReference>
<gene>
    <name evidence="3" type="ORF">ACFSOY_09945</name>
</gene>
<proteinExistence type="predicted"/>
<reference evidence="4" key="1">
    <citation type="journal article" date="2019" name="Int. J. Syst. Evol. Microbiol.">
        <title>The Global Catalogue of Microorganisms (GCM) 10K type strain sequencing project: providing services to taxonomists for standard genome sequencing and annotation.</title>
        <authorList>
            <consortium name="The Broad Institute Genomics Platform"/>
            <consortium name="The Broad Institute Genome Sequencing Center for Infectious Disease"/>
            <person name="Wu L."/>
            <person name="Ma J."/>
        </authorList>
    </citation>
    <scope>NUCLEOTIDE SEQUENCE [LARGE SCALE GENOMIC DNA]</scope>
    <source>
        <strain evidence="4">CGMCC 1.13574</strain>
    </source>
</reference>
<keyword evidence="2" id="KW-0732">Signal</keyword>
<evidence type="ECO:0000313" key="3">
    <source>
        <dbReference type="EMBL" id="MFD2170320.1"/>
    </source>
</evidence>
<sequence>MMKKKTIAVLAAIALTFTALTFMEPSNGNRTAGEPPPIPYGVSQR</sequence>
<protein>
    <recommendedName>
        <fullName evidence="5">Phosphatase</fullName>
    </recommendedName>
</protein>
<comment type="caution">
    <text evidence="3">The sequence shown here is derived from an EMBL/GenBank/DDBJ whole genome shotgun (WGS) entry which is preliminary data.</text>
</comment>
<accession>A0ABW4ZX39</accession>
<dbReference type="Proteomes" id="UP001597343">
    <property type="component" value="Unassembled WGS sequence"/>
</dbReference>
<feature type="signal peptide" evidence="2">
    <location>
        <begin position="1"/>
        <end position="21"/>
    </location>
</feature>
<evidence type="ECO:0000256" key="2">
    <source>
        <dbReference type="SAM" id="SignalP"/>
    </source>
</evidence>
<feature type="chain" id="PRO_5047148307" description="Phosphatase" evidence="2">
    <location>
        <begin position="22"/>
        <end position="45"/>
    </location>
</feature>
<organism evidence="3 4">
    <name type="scientific">Tumebacillus lipolyticus</name>
    <dbReference type="NCBI Taxonomy" id="1280370"/>
    <lineage>
        <taxon>Bacteria</taxon>
        <taxon>Bacillati</taxon>
        <taxon>Bacillota</taxon>
        <taxon>Bacilli</taxon>
        <taxon>Bacillales</taxon>
        <taxon>Alicyclobacillaceae</taxon>
        <taxon>Tumebacillus</taxon>
    </lineage>
</organism>
<name>A0ABW4ZX39_9BACL</name>
<feature type="region of interest" description="Disordered" evidence="1">
    <location>
        <begin position="25"/>
        <end position="45"/>
    </location>
</feature>
<dbReference type="EMBL" id="JBHUIO010000005">
    <property type="protein sequence ID" value="MFD2170320.1"/>
    <property type="molecule type" value="Genomic_DNA"/>
</dbReference>
<keyword evidence="4" id="KW-1185">Reference proteome</keyword>
<evidence type="ECO:0008006" key="5">
    <source>
        <dbReference type="Google" id="ProtNLM"/>
    </source>
</evidence>
<evidence type="ECO:0000313" key="4">
    <source>
        <dbReference type="Proteomes" id="UP001597343"/>
    </source>
</evidence>